<reference evidence="4" key="1">
    <citation type="submission" date="2012-12" db="EMBL/GenBank/DDBJ databases">
        <authorList>
            <person name="Hellsten U."/>
            <person name="Grimwood J."/>
            <person name="Chapman J.A."/>
            <person name="Shapiro H."/>
            <person name="Aerts A."/>
            <person name="Otillar R.P."/>
            <person name="Terry A.Y."/>
            <person name="Boore J.L."/>
            <person name="Simakov O."/>
            <person name="Marletaz F."/>
            <person name="Cho S.-J."/>
            <person name="Edsinger-Gonzales E."/>
            <person name="Havlak P."/>
            <person name="Kuo D.-H."/>
            <person name="Larsson T."/>
            <person name="Lv J."/>
            <person name="Arendt D."/>
            <person name="Savage R."/>
            <person name="Osoegawa K."/>
            <person name="de Jong P."/>
            <person name="Lindberg D.R."/>
            <person name="Seaver E.C."/>
            <person name="Weisblat D.A."/>
            <person name="Putnam N.H."/>
            <person name="Grigoriev I.V."/>
            <person name="Rokhsar D.S."/>
        </authorList>
    </citation>
    <scope>NUCLEOTIDE SEQUENCE</scope>
</reference>
<gene>
    <name evidence="3" type="primary">20201973</name>
    <name evidence="2" type="ORF">HELRODRAFT_167549</name>
</gene>
<feature type="region of interest" description="Disordered" evidence="1">
    <location>
        <begin position="1"/>
        <end position="28"/>
    </location>
</feature>
<feature type="compositionally biased region" description="Low complexity" evidence="1">
    <location>
        <begin position="174"/>
        <end position="192"/>
    </location>
</feature>
<dbReference type="EMBL" id="KB095858">
    <property type="protein sequence ID" value="ESO11030.1"/>
    <property type="molecule type" value="Genomic_DNA"/>
</dbReference>
<evidence type="ECO:0000313" key="2">
    <source>
        <dbReference type="EMBL" id="ESO11030.1"/>
    </source>
</evidence>
<dbReference type="KEGG" id="hro:HELRODRAFT_167549"/>
<dbReference type="EMBL" id="AMQM01002805">
    <property type="status" value="NOT_ANNOTATED_CDS"/>
    <property type="molecule type" value="Genomic_DNA"/>
</dbReference>
<name>T1EZH3_HELRO</name>
<protein>
    <submittedName>
        <fullName evidence="2 3">Uncharacterized protein</fullName>
    </submittedName>
</protein>
<feature type="compositionally biased region" description="Pro residues" evidence="1">
    <location>
        <begin position="106"/>
        <end position="120"/>
    </location>
</feature>
<feature type="region of interest" description="Disordered" evidence="1">
    <location>
        <begin position="169"/>
        <end position="253"/>
    </location>
</feature>
<dbReference type="EnsemblMetazoa" id="HelroT167549">
    <property type="protein sequence ID" value="HelroP167549"/>
    <property type="gene ID" value="HelroG167549"/>
</dbReference>
<evidence type="ECO:0000313" key="3">
    <source>
        <dbReference type="EnsemblMetazoa" id="HelroP167549"/>
    </source>
</evidence>
<dbReference type="AlphaFoldDB" id="T1EZH3"/>
<evidence type="ECO:0000313" key="4">
    <source>
        <dbReference type="Proteomes" id="UP000015101"/>
    </source>
</evidence>
<feature type="region of interest" description="Disordered" evidence="1">
    <location>
        <begin position="358"/>
        <end position="422"/>
    </location>
</feature>
<feature type="compositionally biased region" description="Low complexity" evidence="1">
    <location>
        <begin position="121"/>
        <end position="137"/>
    </location>
</feature>
<dbReference type="CTD" id="20201973"/>
<reference evidence="2 4" key="2">
    <citation type="journal article" date="2013" name="Nature">
        <title>Insights into bilaterian evolution from three spiralian genomes.</title>
        <authorList>
            <person name="Simakov O."/>
            <person name="Marletaz F."/>
            <person name="Cho S.J."/>
            <person name="Edsinger-Gonzales E."/>
            <person name="Havlak P."/>
            <person name="Hellsten U."/>
            <person name="Kuo D.H."/>
            <person name="Larsson T."/>
            <person name="Lv J."/>
            <person name="Arendt D."/>
            <person name="Savage R."/>
            <person name="Osoegawa K."/>
            <person name="de Jong P."/>
            <person name="Grimwood J."/>
            <person name="Chapman J.A."/>
            <person name="Shapiro H."/>
            <person name="Aerts A."/>
            <person name="Otillar R.P."/>
            <person name="Terry A.Y."/>
            <person name="Boore J.L."/>
            <person name="Grigoriev I.V."/>
            <person name="Lindberg D.R."/>
            <person name="Seaver E.C."/>
            <person name="Weisblat D.A."/>
            <person name="Putnam N.H."/>
            <person name="Rokhsar D.S."/>
        </authorList>
    </citation>
    <scope>NUCLEOTIDE SEQUENCE</scope>
</reference>
<feature type="compositionally biased region" description="Polar residues" evidence="1">
    <location>
        <begin position="1"/>
        <end position="15"/>
    </location>
</feature>
<accession>T1EZH3</accession>
<dbReference type="HOGENOM" id="CLU_581764_0_0_1"/>
<proteinExistence type="predicted"/>
<dbReference type="RefSeq" id="XP_009011299.1">
    <property type="nucleotide sequence ID" value="XM_009013051.1"/>
</dbReference>
<sequence length="470" mass="53349">MQNRHPTNHGAQNRANDYGSAVKNSLPPNQQFVASQPYQQYSRNQGQAIYAPPGTFDSGYVYMYPQQAQMAQRSYVINGQPTGIMNLSAYPYYTTQTYQTVQQQPLQPPQPQQQPQPPQQPQQQQQVQHLPQYQVTQHQSQPAKSTKRMIDIVNPTTGERINLMDVASKETATQAQPQFQRGQPQLLQQQQQSMFYHGPSNTSADHQQQHLQQQQHALSVKEQFASKVAATLQTHHHSSDVQTSGDQESPKQAIEAPQNINQEQQHHMLHQHQVQQSITVEQTLQKNVDSSNDSGKSSKPVVVECQKETTNVNIQTNSHANSMNSVEMVSSIANNGSTIISNVVEEPTQQKRIANKIVASSAQEQHQPNMHQQQQKHQQQPLQHQQGKQHKQQQNFQQQQKSNQQQQPHQPQHQQQQQQQQQTMLKTTQITVTKPVVKETSNVEAAVEDDGGSECTLTHAQIYKNRYMLP</sequence>
<organism evidence="3 4">
    <name type="scientific">Helobdella robusta</name>
    <name type="common">Californian leech</name>
    <dbReference type="NCBI Taxonomy" id="6412"/>
    <lineage>
        <taxon>Eukaryota</taxon>
        <taxon>Metazoa</taxon>
        <taxon>Spiralia</taxon>
        <taxon>Lophotrochozoa</taxon>
        <taxon>Annelida</taxon>
        <taxon>Clitellata</taxon>
        <taxon>Hirudinea</taxon>
        <taxon>Rhynchobdellida</taxon>
        <taxon>Glossiphoniidae</taxon>
        <taxon>Helobdella</taxon>
    </lineage>
</organism>
<reference evidence="3" key="3">
    <citation type="submission" date="2015-06" db="UniProtKB">
        <authorList>
            <consortium name="EnsemblMetazoa"/>
        </authorList>
    </citation>
    <scope>IDENTIFICATION</scope>
</reference>
<keyword evidence="4" id="KW-1185">Reference proteome</keyword>
<feature type="region of interest" description="Disordered" evidence="1">
    <location>
        <begin position="100"/>
        <end position="148"/>
    </location>
</feature>
<dbReference type="GeneID" id="20201973"/>
<dbReference type="Proteomes" id="UP000015101">
    <property type="component" value="Unassembled WGS sequence"/>
</dbReference>
<dbReference type="OMA" id="NSHANSM"/>
<feature type="compositionally biased region" description="Low complexity" evidence="1">
    <location>
        <begin position="363"/>
        <end position="422"/>
    </location>
</feature>
<dbReference type="InParanoid" id="T1EZH3"/>
<evidence type="ECO:0000256" key="1">
    <source>
        <dbReference type="SAM" id="MobiDB-lite"/>
    </source>
</evidence>